<evidence type="ECO:0000313" key="1">
    <source>
        <dbReference type="EMBL" id="KAJ8881814.1"/>
    </source>
</evidence>
<evidence type="ECO:0000313" key="2">
    <source>
        <dbReference type="Proteomes" id="UP001159363"/>
    </source>
</evidence>
<protein>
    <submittedName>
        <fullName evidence="1">Uncharacterized protein</fullName>
    </submittedName>
</protein>
<accession>A0ABQ9HC46</accession>
<sequence>MILISKTEVIATTEKSFSPKNLVAGGPHRAHIPHCHKRNTPVELPLTKASCNCFLPVNEKKMSDLRKFQPCLPDEEDFQAKEGPENAHIITIDLQHTMLTQKMTRGPAFYLRNNWTYNVGIHDCSMDAEHMLMGGGGGSDKIACFEKYIRNMDIKVEKMVIFSDNFGDQNKNYNIVGLYNYLISTATFIYPISHPISGVTHALRSLPPLPSNHTPIFRSFPVAAGFASPSTKCSNNSRCACGQPQAGCVMKMRCSGGGQCLQPSCSASTYTHLPRYTECCKIACQYFGETFLASRG</sequence>
<reference evidence="1 2" key="1">
    <citation type="submission" date="2023-02" db="EMBL/GenBank/DDBJ databases">
        <title>LHISI_Scaffold_Assembly.</title>
        <authorList>
            <person name="Stuart O.P."/>
            <person name="Cleave R."/>
            <person name="Magrath M.J.L."/>
            <person name="Mikheyev A.S."/>
        </authorList>
    </citation>
    <scope>NUCLEOTIDE SEQUENCE [LARGE SCALE GENOMIC DNA]</scope>
    <source>
        <strain evidence="1">Daus_M_001</strain>
        <tissue evidence="1">Leg muscle</tissue>
    </source>
</reference>
<comment type="caution">
    <text evidence="1">The sequence shown here is derived from an EMBL/GenBank/DDBJ whole genome shotgun (WGS) entry which is preliminary data.</text>
</comment>
<proteinExistence type="predicted"/>
<name>A0ABQ9HC46_9NEOP</name>
<organism evidence="1 2">
    <name type="scientific">Dryococelus australis</name>
    <dbReference type="NCBI Taxonomy" id="614101"/>
    <lineage>
        <taxon>Eukaryota</taxon>
        <taxon>Metazoa</taxon>
        <taxon>Ecdysozoa</taxon>
        <taxon>Arthropoda</taxon>
        <taxon>Hexapoda</taxon>
        <taxon>Insecta</taxon>
        <taxon>Pterygota</taxon>
        <taxon>Neoptera</taxon>
        <taxon>Polyneoptera</taxon>
        <taxon>Phasmatodea</taxon>
        <taxon>Verophasmatodea</taxon>
        <taxon>Anareolatae</taxon>
        <taxon>Phasmatidae</taxon>
        <taxon>Eurycanthinae</taxon>
        <taxon>Dryococelus</taxon>
    </lineage>
</organism>
<dbReference type="Proteomes" id="UP001159363">
    <property type="component" value="Chromosome 5"/>
</dbReference>
<gene>
    <name evidence="1" type="ORF">PR048_018300</name>
</gene>
<dbReference type="EMBL" id="JARBHB010000006">
    <property type="protein sequence ID" value="KAJ8881814.1"/>
    <property type="molecule type" value="Genomic_DNA"/>
</dbReference>
<keyword evidence="2" id="KW-1185">Reference proteome</keyword>